<accession>A0A0F6W044</accession>
<keyword evidence="2" id="KW-0012">Acyltransferase</keyword>
<dbReference type="PANTHER" id="PTHR43420">
    <property type="entry name" value="ACETYLTRANSFERASE"/>
    <property type="match status" value="1"/>
</dbReference>
<dbReference type="Pfam" id="PF08445">
    <property type="entry name" value="FR47"/>
    <property type="match status" value="1"/>
</dbReference>
<dbReference type="OrthoDB" id="529907at2"/>
<dbReference type="InterPro" id="IPR000182">
    <property type="entry name" value="GNAT_dom"/>
</dbReference>
<gene>
    <name evidence="4" type="ORF">DB32_001197</name>
</gene>
<organism evidence="4 5">
    <name type="scientific">Sandaracinus amylolyticus</name>
    <dbReference type="NCBI Taxonomy" id="927083"/>
    <lineage>
        <taxon>Bacteria</taxon>
        <taxon>Pseudomonadati</taxon>
        <taxon>Myxococcota</taxon>
        <taxon>Polyangia</taxon>
        <taxon>Polyangiales</taxon>
        <taxon>Sandaracinaceae</taxon>
        <taxon>Sandaracinus</taxon>
    </lineage>
</organism>
<dbReference type="Proteomes" id="UP000034883">
    <property type="component" value="Chromosome"/>
</dbReference>
<protein>
    <submittedName>
        <fullName evidence="4">Acetyltransferase</fullName>
    </submittedName>
</protein>
<evidence type="ECO:0000313" key="4">
    <source>
        <dbReference type="EMBL" id="AKF04048.1"/>
    </source>
</evidence>
<dbReference type="CDD" id="cd04301">
    <property type="entry name" value="NAT_SF"/>
    <property type="match status" value="1"/>
</dbReference>
<evidence type="ECO:0000259" key="3">
    <source>
        <dbReference type="PROSITE" id="PS51186"/>
    </source>
</evidence>
<name>A0A0F6W044_9BACT</name>
<feature type="domain" description="N-acetyltransferase" evidence="3">
    <location>
        <begin position="92"/>
        <end position="223"/>
    </location>
</feature>
<dbReference type="EMBL" id="CP011125">
    <property type="protein sequence ID" value="AKF04048.1"/>
    <property type="molecule type" value="Genomic_DNA"/>
</dbReference>
<dbReference type="KEGG" id="samy:DB32_001197"/>
<dbReference type="Gene3D" id="3.40.630.30">
    <property type="match status" value="1"/>
</dbReference>
<dbReference type="InterPro" id="IPR050680">
    <property type="entry name" value="YpeA/RimI_acetyltransf"/>
</dbReference>
<reference evidence="4 5" key="1">
    <citation type="submission" date="2015-03" db="EMBL/GenBank/DDBJ databases">
        <title>Genome assembly of Sandaracinus amylolyticus DSM 53668.</title>
        <authorList>
            <person name="Sharma G."/>
            <person name="Subramanian S."/>
        </authorList>
    </citation>
    <scope>NUCLEOTIDE SEQUENCE [LARGE SCALE GENOMIC DNA]</scope>
    <source>
        <strain evidence="4 5">DSM 53668</strain>
    </source>
</reference>
<keyword evidence="1 4" id="KW-0808">Transferase</keyword>
<dbReference type="SUPFAM" id="SSF55729">
    <property type="entry name" value="Acyl-CoA N-acyltransferases (Nat)"/>
    <property type="match status" value="1"/>
</dbReference>
<dbReference type="PROSITE" id="PS51186">
    <property type="entry name" value="GNAT"/>
    <property type="match status" value="1"/>
</dbReference>
<evidence type="ECO:0000313" key="5">
    <source>
        <dbReference type="Proteomes" id="UP000034883"/>
    </source>
</evidence>
<dbReference type="InterPro" id="IPR016181">
    <property type="entry name" value="Acyl_CoA_acyltransferase"/>
</dbReference>
<dbReference type="RefSeq" id="WP_053231439.1">
    <property type="nucleotide sequence ID" value="NZ_CP011125.1"/>
</dbReference>
<proteinExistence type="predicted"/>
<dbReference type="GO" id="GO:0016747">
    <property type="term" value="F:acyltransferase activity, transferring groups other than amino-acyl groups"/>
    <property type="evidence" value="ECO:0007669"/>
    <property type="project" value="InterPro"/>
</dbReference>
<evidence type="ECO:0000256" key="2">
    <source>
        <dbReference type="ARBA" id="ARBA00023315"/>
    </source>
</evidence>
<dbReference type="AlphaFoldDB" id="A0A0F6W044"/>
<dbReference type="InterPro" id="IPR013653">
    <property type="entry name" value="GCN5-like_dom"/>
</dbReference>
<keyword evidence="5" id="KW-1185">Reference proteome</keyword>
<evidence type="ECO:0000256" key="1">
    <source>
        <dbReference type="ARBA" id="ARBA00022679"/>
    </source>
</evidence>
<dbReference type="STRING" id="927083.DB32_001197"/>
<sequence length="223" mass="23810">MLDNPTWSALTTEQSHLALRHEDAARFPPAVTTLAGARDEAALDALARALSPGEIVGVFAAGSLVRPRLLVEIDGAPLVQMVHELPAPEPASDVEILGASDVPAMLALAERTRPGPFGPRTVELGTFLGVRDVGGRLVAMAGQRLRLPGTIEISAVCTDPAHAGRGLAARLITEQLARIHGAGASAFLHVRADNARAIALYERLGFRTRRRFRYLVLRRADQA</sequence>